<evidence type="ECO:0000313" key="3">
    <source>
        <dbReference type="Proteomes" id="UP000003688"/>
    </source>
</evidence>
<reference evidence="2 3" key="1">
    <citation type="journal article" date="2011" name="J. Bacteriol.">
        <title>Genome sequence of 'Pedosphaera parvula' Ellin514, an aerobic Verrucomicrobial isolate from pasture soil.</title>
        <authorList>
            <person name="Kant R."/>
            <person name="van Passel M.W."/>
            <person name="Sangwan P."/>
            <person name="Palva A."/>
            <person name="Lucas S."/>
            <person name="Copeland A."/>
            <person name="Lapidus A."/>
            <person name="Glavina Del Rio T."/>
            <person name="Dalin E."/>
            <person name="Tice H."/>
            <person name="Bruce D."/>
            <person name="Goodwin L."/>
            <person name="Pitluck S."/>
            <person name="Chertkov O."/>
            <person name="Larimer F.W."/>
            <person name="Land M.L."/>
            <person name="Hauser L."/>
            <person name="Brettin T.S."/>
            <person name="Detter J.C."/>
            <person name="Han S."/>
            <person name="de Vos W.M."/>
            <person name="Janssen P.H."/>
            <person name="Smidt H."/>
        </authorList>
    </citation>
    <scope>NUCLEOTIDE SEQUENCE [LARGE SCALE GENOMIC DNA]</scope>
    <source>
        <strain evidence="2 3">Ellin514</strain>
    </source>
</reference>
<dbReference type="Proteomes" id="UP000003688">
    <property type="component" value="Unassembled WGS sequence"/>
</dbReference>
<dbReference type="PANTHER" id="PTHR43679">
    <property type="entry name" value="OCTANOYLTRANSFERASE LIPM-RELATED"/>
    <property type="match status" value="1"/>
</dbReference>
<dbReference type="GO" id="GO:0016874">
    <property type="term" value="F:ligase activity"/>
    <property type="evidence" value="ECO:0007669"/>
    <property type="project" value="UniProtKB-KW"/>
</dbReference>
<dbReference type="Gene3D" id="3.30.930.10">
    <property type="entry name" value="Bira Bifunctional Protein, Domain 2"/>
    <property type="match status" value="1"/>
</dbReference>
<dbReference type="PROSITE" id="PS51733">
    <property type="entry name" value="BPL_LPL_CATALYTIC"/>
    <property type="match status" value="1"/>
</dbReference>
<dbReference type="InterPro" id="IPR004143">
    <property type="entry name" value="BPL_LPL_catalytic"/>
</dbReference>
<feature type="domain" description="BPL/LPL catalytic" evidence="1">
    <location>
        <begin position="35"/>
        <end position="227"/>
    </location>
</feature>
<keyword evidence="2" id="KW-0436">Ligase</keyword>
<keyword evidence="3" id="KW-1185">Reference proteome</keyword>
<evidence type="ECO:0000259" key="1">
    <source>
        <dbReference type="PROSITE" id="PS51733"/>
    </source>
</evidence>
<dbReference type="Pfam" id="PF21948">
    <property type="entry name" value="LplA-B_cat"/>
    <property type="match status" value="1"/>
</dbReference>
<protein>
    <submittedName>
        <fullName evidence="2">Biotin/lipoate A/B protein ligase</fullName>
    </submittedName>
</protein>
<evidence type="ECO:0000313" key="2">
    <source>
        <dbReference type="EMBL" id="EEF57149.1"/>
    </source>
</evidence>
<sequence>MSSIEAKQWFLLSSDKCESAYNMALDDALLEAAVELGRPVLRFYGWGEPAASFGYFQKYAEVSQMTLLRPLIRRPTGGGLVPHDADWTYSAAFPPSDAWYELKATESYQRIHEWIVTAFRKLGVEAELAPECRKSLPGQCFIGYEKSDVLWHGKKIAGAAQRRTKNGLLIQGSVQPPPIKLLREDWEQAMCNVAQAEAGARWTELKPYPELLGRVQQLMETTYSQSAYNQKR</sequence>
<dbReference type="STRING" id="320771.Cflav_PD0176"/>
<dbReference type="InterPro" id="IPR045864">
    <property type="entry name" value="aa-tRNA-synth_II/BPL/LPL"/>
</dbReference>
<dbReference type="RefSeq" id="WP_007418813.1">
    <property type="nucleotide sequence ID" value="NZ_ABOX02000083.1"/>
</dbReference>
<dbReference type="InterPro" id="IPR050664">
    <property type="entry name" value="Octanoyltrans_LipM/LipL"/>
</dbReference>
<accession>B9XSN0</accession>
<name>B9XSN0_PEDPL</name>
<dbReference type="AlphaFoldDB" id="B9XSN0"/>
<organism evidence="2 3">
    <name type="scientific">Pedosphaera parvula (strain Ellin514)</name>
    <dbReference type="NCBI Taxonomy" id="320771"/>
    <lineage>
        <taxon>Bacteria</taxon>
        <taxon>Pseudomonadati</taxon>
        <taxon>Verrucomicrobiota</taxon>
        <taxon>Pedosphaerae</taxon>
        <taxon>Pedosphaerales</taxon>
        <taxon>Pedosphaeraceae</taxon>
        <taxon>Pedosphaera</taxon>
    </lineage>
</organism>
<dbReference type="PANTHER" id="PTHR43679:SF2">
    <property type="entry name" value="OCTANOYL-[GCVH]:PROTEIN N-OCTANOYLTRANSFERASE"/>
    <property type="match status" value="1"/>
</dbReference>
<dbReference type="SUPFAM" id="SSF55681">
    <property type="entry name" value="Class II aaRS and biotin synthetases"/>
    <property type="match status" value="1"/>
</dbReference>
<comment type="caution">
    <text evidence="2">The sequence shown here is derived from an EMBL/GenBank/DDBJ whole genome shotgun (WGS) entry which is preliminary data.</text>
</comment>
<proteinExistence type="predicted"/>
<dbReference type="OrthoDB" id="9788148at2"/>
<dbReference type="EMBL" id="ABOX02000083">
    <property type="protein sequence ID" value="EEF57149.1"/>
    <property type="molecule type" value="Genomic_DNA"/>
</dbReference>
<gene>
    <name evidence="2" type="ORF">Cflav_PD0176</name>
</gene>